<dbReference type="SUPFAM" id="SSF75011">
    <property type="entry name" value="3-carboxy-cis,cis-mucoante lactonizing enzyme"/>
    <property type="match status" value="1"/>
</dbReference>
<dbReference type="Gene3D" id="2.130.10.10">
    <property type="entry name" value="YVTN repeat-like/Quinoprotein amine dehydrogenase"/>
    <property type="match status" value="1"/>
</dbReference>
<accession>A0A087APT3</accession>
<comment type="caution">
    <text evidence="2">The sequence shown here is derived from an EMBL/GenBank/DDBJ whole genome shotgun (WGS) entry which is preliminary data.</text>
</comment>
<organism evidence="2 3">
    <name type="scientific">Bifidobacterium pullorum subsp. gallinarum</name>
    <dbReference type="NCBI Taxonomy" id="78344"/>
    <lineage>
        <taxon>Bacteria</taxon>
        <taxon>Bacillati</taxon>
        <taxon>Actinomycetota</taxon>
        <taxon>Actinomycetes</taxon>
        <taxon>Bifidobacteriales</taxon>
        <taxon>Bifidobacteriaceae</taxon>
        <taxon>Bifidobacterium</taxon>
    </lineage>
</organism>
<gene>
    <name evidence="2" type="ORF">BIGA_1253</name>
</gene>
<name>A0A087APT3_9BIFI</name>
<dbReference type="InterPro" id="IPR015943">
    <property type="entry name" value="WD40/YVTN_repeat-like_dom_sf"/>
</dbReference>
<keyword evidence="3" id="KW-1185">Reference proteome</keyword>
<dbReference type="eggNOG" id="COG5401">
    <property type="taxonomic scope" value="Bacteria"/>
</dbReference>
<feature type="domain" description="Lipoprotein LpqB N-terminal" evidence="1">
    <location>
        <begin position="7"/>
        <end position="136"/>
    </location>
</feature>
<evidence type="ECO:0000313" key="3">
    <source>
        <dbReference type="Proteomes" id="UP000029046"/>
    </source>
</evidence>
<dbReference type="Proteomes" id="UP000029046">
    <property type="component" value="Unassembled WGS sequence"/>
</dbReference>
<protein>
    <submittedName>
        <fullName evidence="2">Sporulation and spore germination</fullName>
    </submittedName>
</protein>
<dbReference type="InterPro" id="IPR059026">
    <property type="entry name" value="LpqB_N"/>
</dbReference>
<dbReference type="AlphaFoldDB" id="A0A087APT3"/>
<evidence type="ECO:0000313" key="2">
    <source>
        <dbReference type="EMBL" id="KFI60783.1"/>
    </source>
</evidence>
<proteinExistence type="predicted"/>
<evidence type="ECO:0000259" key="1">
    <source>
        <dbReference type="Pfam" id="PF25976"/>
    </source>
</evidence>
<dbReference type="EMBL" id="JGYX01000003">
    <property type="protein sequence ID" value="KFI60783.1"/>
    <property type="molecule type" value="Genomic_DNA"/>
</dbReference>
<dbReference type="Pfam" id="PF25976">
    <property type="entry name" value="LpqB_N"/>
    <property type="match status" value="1"/>
</dbReference>
<reference evidence="2 3" key="1">
    <citation type="submission" date="2014-03" db="EMBL/GenBank/DDBJ databases">
        <title>Genomics of Bifidobacteria.</title>
        <authorList>
            <person name="Ventura M."/>
            <person name="Milani C."/>
            <person name="Lugli G.A."/>
        </authorList>
    </citation>
    <scope>NUCLEOTIDE SEQUENCE [LARGE SCALE GENOMIC DNA]</scope>
    <source>
        <strain evidence="2 3">LMG 11586</strain>
    </source>
</reference>
<sequence>MYTVPDGPEADAQPESVVEGFFAAMPAGVQSDGFAVAREFLTDGAAERWNGDESAIIYSGAPTFVRKPNVDGGSSMDEAGILIQATLHIIGRIDGQGLYSAVGDDPWTVTFTLHRQDGQWRIDQLPQGVMVSVASFDQAFRQVSLYRPDVTGTTMVPDVRWLSWRNWRTRAMEELLGGVPDWLEGAVSDVADGRVGLQADAVPMESDGVAVRLDEGFAALDAASQAMLVRQIRLTLGDGTDGQEVNVLSGGETYSGAEGTVGLDVADHEEALYALSGGNVVSLESSSPVRVAQNTGIDEAEALVFGESGGAVLRADGVAECLDGEGMPCGVLFDGAPVSTVAEGVEGEVWGVAPDGRTLVVSRQGRTARIAVPDLGTGSIHAVAVSPEGARLAMAVGGGPDEGVLIAGIVRNGTGMAERLCETWHRVSSRSDVSMLTFYNDITLVYATDGASARQQAFRQLTPGPETAQSLPDSTVTSIATGDVSRYHRLAVFDDLGIVRTASGSLEGAWTIVYSQAEAMSAR</sequence>